<name>A0ACB9SJF3_HOLOL</name>
<keyword evidence="2" id="KW-1185">Reference proteome</keyword>
<sequence>MSLSTATRAFMLLGECVPCVKQNTSRFRIKRLELDQHLLMYFRKDNYVYAHDPDKKCKTGDIVLLEHLPEKLTKLITHKVKEIVYPLGDVTCPFTQKKVVAGRYRDHVEAVNKVYGKFDTAFDYEKAAERGWLEDKKDFSHAETYQKYHEFENDKQPYAV</sequence>
<evidence type="ECO:0000313" key="2">
    <source>
        <dbReference type="Proteomes" id="UP001056778"/>
    </source>
</evidence>
<comment type="caution">
    <text evidence="1">The sequence shown here is derived from an EMBL/GenBank/DDBJ whole genome shotgun (WGS) entry which is preliminary data.</text>
</comment>
<gene>
    <name evidence="1" type="ORF">MML48_9g00000533</name>
</gene>
<proteinExistence type="predicted"/>
<evidence type="ECO:0000313" key="1">
    <source>
        <dbReference type="EMBL" id="KAI4454830.1"/>
    </source>
</evidence>
<accession>A0ACB9SJF3</accession>
<reference evidence="1" key="1">
    <citation type="submission" date="2022-04" db="EMBL/GenBank/DDBJ databases">
        <title>Chromosome-scale genome assembly of Holotrichia oblita Faldermann.</title>
        <authorList>
            <person name="Rongchong L."/>
        </authorList>
    </citation>
    <scope>NUCLEOTIDE SEQUENCE</scope>
    <source>
        <strain evidence="1">81SQS9</strain>
    </source>
</reference>
<organism evidence="1 2">
    <name type="scientific">Holotrichia oblita</name>
    <name type="common">Chafer beetle</name>
    <dbReference type="NCBI Taxonomy" id="644536"/>
    <lineage>
        <taxon>Eukaryota</taxon>
        <taxon>Metazoa</taxon>
        <taxon>Ecdysozoa</taxon>
        <taxon>Arthropoda</taxon>
        <taxon>Hexapoda</taxon>
        <taxon>Insecta</taxon>
        <taxon>Pterygota</taxon>
        <taxon>Neoptera</taxon>
        <taxon>Endopterygota</taxon>
        <taxon>Coleoptera</taxon>
        <taxon>Polyphaga</taxon>
        <taxon>Scarabaeiformia</taxon>
        <taxon>Scarabaeidae</taxon>
        <taxon>Melolonthinae</taxon>
        <taxon>Holotrichia</taxon>
    </lineage>
</organism>
<keyword evidence="1" id="KW-0687">Ribonucleoprotein</keyword>
<dbReference type="EMBL" id="CM043023">
    <property type="protein sequence ID" value="KAI4454830.1"/>
    <property type="molecule type" value="Genomic_DNA"/>
</dbReference>
<dbReference type="Proteomes" id="UP001056778">
    <property type="component" value="Chromosome 9"/>
</dbReference>
<protein>
    <submittedName>
        <fullName evidence="1">28s ribosomal protein s17 mitochondrial</fullName>
    </submittedName>
</protein>
<keyword evidence="1" id="KW-0689">Ribosomal protein</keyword>